<feature type="transmembrane region" description="Helical" evidence="7">
    <location>
        <begin position="65"/>
        <end position="90"/>
    </location>
</feature>
<dbReference type="GO" id="GO:0005886">
    <property type="term" value="C:plasma membrane"/>
    <property type="evidence" value="ECO:0007669"/>
    <property type="project" value="UniProtKB-SubCell"/>
</dbReference>
<dbReference type="Gene3D" id="3.30.70.100">
    <property type="match status" value="1"/>
</dbReference>
<evidence type="ECO:0000313" key="11">
    <source>
        <dbReference type="Proteomes" id="UP000001349"/>
    </source>
</evidence>
<feature type="domain" description="Mechanosensitive ion channel MscS" evidence="8">
    <location>
        <begin position="114"/>
        <end position="178"/>
    </location>
</feature>
<dbReference type="SUPFAM" id="SSF50182">
    <property type="entry name" value="Sm-like ribonucleoproteins"/>
    <property type="match status" value="1"/>
</dbReference>
<proteinExistence type="inferred from homology"/>
<evidence type="ECO:0000256" key="7">
    <source>
        <dbReference type="SAM" id="Phobius"/>
    </source>
</evidence>
<evidence type="ECO:0000313" key="10">
    <source>
        <dbReference type="EMBL" id="ACL77644.1"/>
    </source>
</evidence>
<dbReference type="EMBL" id="CP001348">
    <property type="protein sequence ID" value="ACL77644.1"/>
    <property type="molecule type" value="Genomic_DNA"/>
</dbReference>
<evidence type="ECO:0000256" key="1">
    <source>
        <dbReference type="ARBA" id="ARBA00004651"/>
    </source>
</evidence>
<dbReference type="PANTHER" id="PTHR30460">
    <property type="entry name" value="MODERATE CONDUCTANCE MECHANOSENSITIVE CHANNEL YBIO"/>
    <property type="match status" value="1"/>
</dbReference>
<dbReference type="SUPFAM" id="SSF82689">
    <property type="entry name" value="Mechanosensitive channel protein MscS (YggB), C-terminal domain"/>
    <property type="match status" value="1"/>
</dbReference>
<evidence type="ECO:0000256" key="6">
    <source>
        <dbReference type="ARBA" id="ARBA00023136"/>
    </source>
</evidence>
<keyword evidence="4 7" id="KW-0812">Transmembrane</keyword>
<dbReference type="HOGENOM" id="CLU_037945_8_2_9"/>
<evidence type="ECO:0000256" key="4">
    <source>
        <dbReference type="ARBA" id="ARBA00022692"/>
    </source>
</evidence>
<dbReference type="OrthoDB" id="9809206at2"/>
<dbReference type="Gene3D" id="1.10.287.1260">
    <property type="match status" value="1"/>
</dbReference>
<keyword evidence="11" id="KW-1185">Reference proteome</keyword>
<sequence length="278" mass="31318">MLGTLKERLENLLGDFYDPAMIVLKTVVVLIVSFVLVKIGRIVIKKLFDKQKKLKFKIDDKRIDTISTLTISVFKYTVYISALLIILSGILDLKAILAAAGVGGVALGFGAQSLVKDTISGFFILLEDQYAVGDMVTIEGLTGTVEHMELRVTRLKNYTGDLYIIPNGEIRKVINHTRDNKLVIVDIPIAYSSNMGKVTEIAKKVCSEVKDEFDTFTEEPSILGITSLGEHNMNLRITARTLPNGQWEIERHIRLKIKEEFEKNGLEFFDRTRLIRPE</sequence>
<dbReference type="eggNOG" id="COG0668">
    <property type="taxonomic scope" value="Bacteria"/>
</dbReference>
<dbReference type="InterPro" id="IPR045276">
    <property type="entry name" value="YbiO_bact"/>
</dbReference>
<dbReference type="Proteomes" id="UP000001349">
    <property type="component" value="Chromosome"/>
</dbReference>
<keyword evidence="6 7" id="KW-0472">Membrane</keyword>
<feature type="transmembrane region" description="Helical" evidence="7">
    <location>
        <begin position="20"/>
        <end position="44"/>
    </location>
</feature>
<dbReference type="PANTHER" id="PTHR30460:SF0">
    <property type="entry name" value="MODERATE CONDUCTANCE MECHANOSENSITIVE CHANNEL YBIO"/>
    <property type="match status" value="1"/>
</dbReference>
<comment type="similarity">
    <text evidence="2">Belongs to the MscS (TC 1.A.23) family.</text>
</comment>
<dbReference type="InterPro" id="IPR023408">
    <property type="entry name" value="MscS_beta-dom_sf"/>
</dbReference>
<protein>
    <submittedName>
        <fullName evidence="10">MscS Mechanosensitive ion channel</fullName>
    </submittedName>
</protein>
<gene>
    <name evidence="10" type="ordered locus">Ccel_3355</name>
</gene>
<dbReference type="InterPro" id="IPR006685">
    <property type="entry name" value="MscS_channel_2nd"/>
</dbReference>
<dbReference type="RefSeq" id="WP_015926696.1">
    <property type="nucleotide sequence ID" value="NC_011898.1"/>
</dbReference>
<keyword evidence="5 7" id="KW-1133">Transmembrane helix</keyword>
<organism evidence="10 11">
    <name type="scientific">Ruminiclostridium cellulolyticum (strain ATCC 35319 / DSM 5812 / JCM 6584 / H10)</name>
    <name type="common">Clostridium cellulolyticum</name>
    <dbReference type="NCBI Taxonomy" id="394503"/>
    <lineage>
        <taxon>Bacteria</taxon>
        <taxon>Bacillati</taxon>
        <taxon>Bacillota</taxon>
        <taxon>Clostridia</taxon>
        <taxon>Eubacteriales</taxon>
        <taxon>Oscillospiraceae</taxon>
        <taxon>Ruminiclostridium</taxon>
    </lineage>
</organism>
<dbReference type="Gene3D" id="2.30.30.60">
    <property type="match status" value="1"/>
</dbReference>
<dbReference type="AlphaFoldDB" id="B8I1K9"/>
<dbReference type="GO" id="GO:0008381">
    <property type="term" value="F:mechanosensitive monoatomic ion channel activity"/>
    <property type="evidence" value="ECO:0007669"/>
    <property type="project" value="InterPro"/>
</dbReference>
<dbReference type="Pfam" id="PF00924">
    <property type="entry name" value="MS_channel_2nd"/>
    <property type="match status" value="1"/>
</dbReference>
<keyword evidence="3" id="KW-1003">Cell membrane</keyword>
<dbReference type="InterPro" id="IPR010920">
    <property type="entry name" value="LSM_dom_sf"/>
</dbReference>
<evidence type="ECO:0000259" key="8">
    <source>
        <dbReference type="Pfam" id="PF00924"/>
    </source>
</evidence>
<dbReference type="FunFam" id="2.30.30.60:FF:000001">
    <property type="entry name" value="MscS Mechanosensitive ion channel"/>
    <property type="match status" value="1"/>
</dbReference>
<dbReference type="KEGG" id="cce:Ccel_3355"/>
<feature type="domain" description="Mechanosensitive ion channel MscS C-terminal" evidence="9">
    <location>
        <begin position="184"/>
        <end position="268"/>
    </location>
</feature>
<evidence type="ECO:0000259" key="9">
    <source>
        <dbReference type="Pfam" id="PF21082"/>
    </source>
</evidence>
<dbReference type="InterPro" id="IPR011066">
    <property type="entry name" value="MscS_channel_C_sf"/>
</dbReference>
<name>B8I1K9_RUMCH</name>
<dbReference type="SUPFAM" id="SSF82861">
    <property type="entry name" value="Mechanosensitive channel protein MscS (YggB), transmembrane region"/>
    <property type="match status" value="1"/>
</dbReference>
<evidence type="ECO:0000256" key="5">
    <source>
        <dbReference type="ARBA" id="ARBA00022989"/>
    </source>
</evidence>
<dbReference type="InterPro" id="IPR011014">
    <property type="entry name" value="MscS_channel_TM-2"/>
</dbReference>
<evidence type="ECO:0000256" key="3">
    <source>
        <dbReference type="ARBA" id="ARBA00022475"/>
    </source>
</evidence>
<dbReference type="Pfam" id="PF21082">
    <property type="entry name" value="MS_channel_3rd"/>
    <property type="match status" value="1"/>
</dbReference>
<comment type="subcellular location">
    <subcellularLocation>
        <location evidence="1">Cell membrane</location>
        <topology evidence="1">Multi-pass membrane protein</topology>
    </subcellularLocation>
</comment>
<accession>B8I1K9</accession>
<dbReference type="STRING" id="394503.Ccel_3355"/>
<reference evidence="10 11" key="1">
    <citation type="submission" date="2009-01" db="EMBL/GenBank/DDBJ databases">
        <title>Complete sequence of Clostridium cellulolyticum H10.</title>
        <authorList>
            <consortium name="US DOE Joint Genome Institute"/>
            <person name="Lucas S."/>
            <person name="Copeland A."/>
            <person name="Lapidus A."/>
            <person name="Glavina del Rio T."/>
            <person name="Dalin E."/>
            <person name="Tice H."/>
            <person name="Bruce D."/>
            <person name="Goodwin L."/>
            <person name="Pitluck S."/>
            <person name="Chertkov O."/>
            <person name="Saunders E."/>
            <person name="Brettin T."/>
            <person name="Detter J.C."/>
            <person name="Han C."/>
            <person name="Larimer F."/>
            <person name="Land M."/>
            <person name="Hauser L."/>
            <person name="Kyrpides N."/>
            <person name="Ivanova N."/>
            <person name="Zhou J."/>
            <person name="Richardson P."/>
        </authorList>
    </citation>
    <scope>NUCLEOTIDE SEQUENCE [LARGE SCALE GENOMIC DNA]</scope>
    <source>
        <strain evidence="11">ATCC 35319 / DSM 5812 / JCM 6584 / H10</strain>
    </source>
</reference>
<dbReference type="InterPro" id="IPR049278">
    <property type="entry name" value="MS_channel_C"/>
</dbReference>
<evidence type="ECO:0000256" key="2">
    <source>
        <dbReference type="ARBA" id="ARBA00008017"/>
    </source>
</evidence>